<evidence type="ECO:0000313" key="2">
    <source>
        <dbReference type="EMBL" id="KAK1321058.1"/>
    </source>
</evidence>
<feature type="compositionally biased region" description="Basic residues" evidence="1">
    <location>
        <begin position="1"/>
        <end position="14"/>
    </location>
</feature>
<feature type="region of interest" description="Disordered" evidence="1">
    <location>
        <begin position="203"/>
        <end position="238"/>
    </location>
</feature>
<reference evidence="2" key="1">
    <citation type="journal article" date="2023" name="Nat. Commun.">
        <title>Diploid and tetraploid genomes of Acorus and the evolution of monocots.</title>
        <authorList>
            <person name="Ma L."/>
            <person name="Liu K.W."/>
            <person name="Li Z."/>
            <person name="Hsiao Y.Y."/>
            <person name="Qi Y."/>
            <person name="Fu T."/>
            <person name="Tang G.D."/>
            <person name="Zhang D."/>
            <person name="Sun W.H."/>
            <person name="Liu D.K."/>
            <person name="Li Y."/>
            <person name="Chen G.Z."/>
            <person name="Liu X.D."/>
            <person name="Liao X.Y."/>
            <person name="Jiang Y.T."/>
            <person name="Yu X."/>
            <person name="Hao Y."/>
            <person name="Huang J."/>
            <person name="Zhao X.W."/>
            <person name="Ke S."/>
            <person name="Chen Y.Y."/>
            <person name="Wu W.L."/>
            <person name="Hsu J.L."/>
            <person name="Lin Y.F."/>
            <person name="Huang M.D."/>
            <person name="Li C.Y."/>
            <person name="Huang L."/>
            <person name="Wang Z.W."/>
            <person name="Zhao X."/>
            <person name="Zhong W.Y."/>
            <person name="Peng D.H."/>
            <person name="Ahmad S."/>
            <person name="Lan S."/>
            <person name="Zhang J.S."/>
            <person name="Tsai W.C."/>
            <person name="Van de Peer Y."/>
            <person name="Liu Z.J."/>
        </authorList>
    </citation>
    <scope>NUCLEOTIDE SEQUENCE</scope>
    <source>
        <strain evidence="2">CP</strain>
    </source>
</reference>
<feature type="region of interest" description="Disordered" evidence="1">
    <location>
        <begin position="299"/>
        <end position="322"/>
    </location>
</feature>
<feature type="region of interest" description="Disordered" evidence="1">
    <location>
        <begin position="54"/>
        <end position="131"/>
    </location>
</feature>
<dbReference type="Proteomes" id="UP001180020">
    <property type="component" value="Unassembled WGS sequence"/>
</dbReference>
<reference evidence="2" key="2">
    <citation type="submission" date="2023-06" db="EMBL/GenBank/DDBJ databases">
        <authorList>
            <person name="Ma L."/>
            <person name="Liu K.-W."/>
            <person name="Li Z."/>
            <person name="Hsiao Y.-Y."/>
            <person name="Qi Y."/>
            <person name="Fu T."/>
            <person name="Tang G."/>
            <person name="Zhang D."/>
            <person name="Sun W.-H."/>
            <person name="Liu D.-K."/>
            <person name="Li Y."/>
            <person name="Chen G.-Z."/>
            <person name="Liu X.-D."/>
            <person name="Liao X.-Y."/>
            <person name="Jiang Y.-T."/>
            <person name="Yu X."/>
            <person name="Hao Y."/>
            <person name="Huang J."/>
            <person name="Zhao X.-W."/>
            <person name="Ke S."/>
            <person name="Chen Y.-Y."/>
            <person name="Wu W.-L."/>
            <person name="Hsu J.-L."/>
            <person name="Lin Y.-F."/>
            <person name="Huang M.-D."/>
            <person name="Li C.-Y."/>
            <person name="Huang L."/>
            <person name="Wang Z.-W."/>
            <person name="Zhao X."/>
            <person name="Zhong W.-Y."/>
            <person name="Peng D.-H."/>
            <person name="Ahmad S."/>
            <person name="Lan S."/>
            <person name="Zhang J.-S."/>
            <person name="Tsai W.-C."/>
            <person name="Van De Peer Y."/>
            <person name="Liu Z.-J."/>
        </authorList>
    </citation>
    <scope>NUCLEOTIDE SEQUENCE</scope>
    <source>
        <strain evidence="2">CP</strain>
        <tissue evidence="2">Leaves</tissue>
    </source>
</reference>
<proteinExistence type="predicted"/>
<evidence type="ECO:0000256" key="1">
    <source>
        <dbReference type="SAM" id="MobiDB-lite"/>
    </source>
</evidence>
<name>A0AAV9F527_ACOCL</name>
<comment type="caution">
    <text evidence="2">The sequence shown here is derived from an EMBL/GenBank/DDBJ whole genome shotgun (WGS) entry which is preliminary data.</text>
</comment>
<gene>
    <name evidence="2" type="ORF">QJS10_CPA03g01192</name>
</gene>
<feature type="compositionally biased region" description="Low complexity" evidence="1">
    <location>
        <begin position="108"/>
        <end position="117"/>
    </location>
</feature>
<sequence>MIQHPTRQHKKVKNKQIFTNGQHPQVPHNHSILYLLLFQPTHPLLLPTTTFTTTTKTTSTQRIPNWVPLPTHLTTSHPSLSQTTPPSPTNSPILSLAHSEPELNSVPSSSSSSSSSSKTASITVRGDHLPRTIKSTARNGCSKSISHVHLSLPSLRRHFSIKSLPTSDNAAVVGRPSPYPISTNDTSHGAFPPVAISITVHPSDQTSDAGIGDSPRTTSGAIHNGVPHNPPARAPSATRVADPKSASLAEFGFAPARTFRAFTSQWTTPAACASRGASATRRTYARTSASSIGDFAAASATVPPGTYSMRRFRSPKRTSSPR</sequence>
<dbReference type="EMBL" id="JAUJYO010000003">
    <property type="protein sequence ID" value="KAK1321058.1"/>
    <property type="molecule type" value="Genomic_DNA"/>
</dbReference>
<organism evidence="2 3">
    <name type="scientific">Acorus calamus</name>
    <name type="common">Sweet flag</name>
    <dbReference type="NCBI Taxonomy" id="4465"/>
    <lineage>
        <taxon>Eukaryota</taxon>
        <taxon>Viridiplantae</taxon>
        <taxon>Streptophyta</taxon>
        <taxon>Embryophyta</taxon>
        <taxon>Tracheophyta</taxon>
        <taxon>Spermatophyta</taxon>
        <taxon>Magnoliopsida</taxon>
        <taxon>Liliopsida</taxon>
        <taxon>Acoraceae</taxon>
        <taxon>Acorus</taxon>
    </lineage>
</organism>
<feature type="region of interest" description="Disordered" evidence="1">
    <location>
        <begin position="1"/>
        <end position="24"/>
    </location>
</feature>
<dbReference type="AlphaFoldDB" id="A0AAV9F527"/>
<evidence type="ECO:0000313" key="3">
    <source>
        <dbReference type="Proteomes" id="UP001180020"/>
    </source>
</evidence>
<feature type="compositionally biased region" description="Low complexity" evidence="1">
    <location>
        <begin position="68"/>
        <end position="96"/>
    </location>
</feature>
<accession>A0AAV9F527</accession>
<keyword evidence="3" id="KW-1185">Reference proteome</keyword>
<protein>
    <submittedName>
        <fullName evidence="2">Uncharacterized protein</fullName>
    </submittedName>
</protein>